<sequence length="1230" mass="137097">METAVCNEKPNSQSEKEYSEKLNESMNNALLEEPSVNISANLPLTEALPAVLPKRQRKRARSSGAKVINNFDPVQSLDILVNPVESQNNVQRSHAPNLDDSDLCCLKGTLSVGNVTPEKKNCVQYLARDEHHNASLGTDTLMDEPSMSINSDLVPAELPPQGGLTNRKRKKKDTIGVALESKNSCPESSAVICTAISEKQEQQEDLFHERKKKRKKQDKRHKIRESDDKNCDISVGTSLAETIMPTVDHSVEPSVVDFPEQVEQVAMAQPPMEGVGTNENSKIAEPIKDLSSSRKKKKKTQKKSKTQESNDEGCGNDRSCELSVGISLVENIMPGRDPPQQPPVSESSEQKLELPQPLTERMNTKINSESSEPIQDLSSSRKKKKKTRKKSETRESNDESCGNDKSCELSVGISLVENIMPGRDLPQQPPVSESSKQKLELPQPLMEGMSTKINSESSEPIQDLSSSRKKKKRTRKKSETRESNDESCGNDKSCELSVGVSLVENIMPRVHPPQQPPVSESSKQKLELPQPLMEGISAKINSESSEPIEDLSSSRKKKKKNQKKNSETREGNDKGCELSVGISLVESIMPGVDPSQQPPVSESSEQKLELLQPIMEGINAKINSEGSDPVEDLSSSRKKKKKTQKKKSETRESNDESCGNDKRGEFSVGSSLVENIVPGVDLSQKPPVSESSEQKLELPQSLIDGISTKINSESSEPIEDLSSSRKKKKKFKTRESNDKSCELSVGIPFEENFMPGIDPSQQPPDSEFSEEKLDLPQPLVEGNSAAASSEGPKSLTVDLSCSQEQKKKKRKRRHKTNECIDERYDLSVGTSLGGNTFPGVDLTVQPPVAMFSKQDLEVEKPLVEGIRQRINSENIELIEVLSCSQGRKDRKKRLKMRKSNDTSSDPSVGTLVEKIIPGVDPSPQPPVAVVSDLDMVQLLLEESTLQEKNEDKDQNKRSNALGNNNTNHQVCAGFPGHVDLGAVAKEGSRSQIPNWAVERPLVSVSKKKLLILDVNGLLADIVQLVPQQIKLYKPDTMISRKSVFKRPFYDSFLLFCFDYFNVAIWSSRNKKNVDEVVDYLLGISKKKLFFCWNQSHCTKTKFKTLDNEKKPLVLKELRKLWEKHDPDLPLARGEYNETNTLLVDDSPYKALCNPENTAIFPFPYHFKNRMDRSLGVGGNIRRYLEGLVYAPNVQEYVKHHRFGQGPITANAKSWEFYSQVLEDQARSPKN</sequence>
<feature type="compositionally biased region" description="Basic residues" evidence="1">
    <location>
        <begin position="209"/>
        <end position="223"/>
    </location>
</feature>
<evidence type="ECO:0000256" key="1">
    <source>
        <dbReference type="SAM" id="MobiDB-lite"/>
    </source>
</evidence>
<feature type="compositionally biased region" description="Low complexity" evidence="1">
    <location>
        <begin position="594"/>
        <end position="603"/>
    </location>
</feature>
<feature type="region of interest" description="Disordered" evidence="1">
    <location>
        <begin position="1"/>
        <end position="22"/>
    </location>
</feature>
<feature type="region of interest" description="Disordered" evidence="1">
    <location>
        <begin position="331"/>
        <end position="815"/>
    </location>
</feature>
<dbReference type="STRING" id="3750.A0A498I1F3"/>
<feature type="compositionally biased region" description="Basic and acidic residues" evidence="1">
    <location>
        <begin position="945"/>
        <end position="956"/>
    </location>
</feature>
<feature type="compositionally biased region" description="Basic and acidic residues" evidence="1">
    <location>
        <begin position="564"/>
        <end position="576"/>
    </location>
</feature>
<dbReference type="Gene3D" id="3.40.50.1000">
    <property type="entry name" value="HAD superfamily/HAD-like"/>
    <property type="match status" value="1"/>
</dbReference>
<dbReference type="InterPro" id="IPR004274">
    <property type="entry name" value="FCP1_dom"/>
</dbReference>
<feature type="compositionally biased region" description="Polar residues" evidence="1">
    <location>
        <begin position="364"/>
        <end position="377"/>
    </location>
</feature>
<dbReference type="PROSITE" id="PS50969">
    <property type="entry name" value="FCP1"/>
    <property type="match status" value="1"/>
</dbReference>
<feature type="compositionally biased region" description="Basic and acidic residues" evidence="1">
    <location>
        <begin position="646"/>
        <end position="665"/>
    </location>
</feature>
<feature type="compositionally biased region" description="Basic residues" evidence="1">
    <location>
        <begin position="467"/>
        <end position="476"/>
    </location>
</feature>
<dbReference type="SUPFAM" id="SSF56784">
    <property type="entry name" value="HAD-like"/>
    <property type="match status" value="1"/>
</dbReference>
<feature type="region of interest" description="Disordered" evidence="1">
    <location>
        <begin position="202"/>
        <end position="230"/>
    </location>
</feature>
<dbReference type="InterPro" id="IPR036412">
    <property type="entry name" value="HAD-like_sf"/>
</dbReference>
<gene>
    <name evidence="3" type="ORF">DVH24_023700</name>
</gene>
<keyword evidence="4" id="KW-1185">Reference proteome</keyword>
<reference evidence="3 4" key="1">
    <citation type="submission" date="2018-10" db="EMBL/GenBank/DDBJ databases">
        <title>A high-quality apple genome assembly.</title>
        <authorList>
            <person name="Hu J."/>
        </authorList>
    </citation>
    <scope>NUCLEOTIDE SEQUENCE [LARGE SCALE GENOMIC DNA]</scope>
    <source>
        <strain evidence="4">cv. HFTH1</strain>
        <tissue evidence="3">Young leaf</tissue>
    </source>
</reference>
<feature type="region of interest" description="Disordered" evidence="1">
    <location>
        <begin position="889"/>
        <end position="909"/>
    </location>
</feature>
<feature type="compositionally biased region" description="Polar residues" evidence="1">
    <location>
        <begin position="451"/>
        <end position="464"/>
    </location>
</feature>
<dbReference type="EMBL" id="RDQH01000340">
    <property type="protein sequence ID" value="RXH77426.1"/>
    <property type="molecule type" value="Genomic_DNA"/>
</dbReference>
<feature type="domain" description="FCP1 homology" evidence="2">
    <location>
        <begin position="1003"/>
        <end position="1187"/>
    </location>
</feature>
<feature type="compositionally biased region" description="Basic residues" evidence="1">
    <location>
        <begin position="554"/>
        <end position="563"/>
    </location>
</feature>
<dbReference type="Pfam" id="PF03031">
    <property type="entry name" value="NIF"/>
    <property type="match status" value="1"/>
</dbReference>
<dbReference type="InterPro" id="IPR023214">
    <property type="entry name" value="HAD_sf"/>
</dbReference>
<feature type="compositionally biased region" description="Basic residues" evidence="1">
    <location>
        <begin position="806"/>
        <end position="815"/>
    </location>
</feature>
<dbReference type="SMART" id="SM00577">
    <property type="entry name" value="CPDc"/>
    <property type="match status" value="1"/>
</dbReference>
<feature type="compositionally biased region" description="Polar residues" evidence="1">
    <location>
        <begin position="957"/>
        <end position="966"/>
    </location>
</feature>
<feature type="compositionally biased region" description="Basic residues" evidence="1">
    <location>
        <begin position="380"/>
        <end position="389"/>
    </location>
</feature>
<proteinExistence type="predicted"/>
<dbReference type="Proteomes" id="UP000290289">
    <property type="component" value="Chromosome 14"/>
</dbReference>
<feature type="region of interest" description="Disordered" evidence="1">
    <location>
        <begin position="270"/>
        <end position="318"/>
    </location>
</feature>
<feature type="region of interest" description="Disordered" evidence="1">
    <location>
        <begin position="944"/>
        <end position="966"/>
    </location>
</feature>
<dbReference type="AlphaFoldDB" id="A0A498I1F3"/>
<dbReference type="PANTHER" id="PTHR12210">
    <property type="entry name" value="DULLARD PROTEIN PHOSPHATASE"/>
    <property type="match status" value="1"/>
</dbReference>
<comment type="caution">
    <text evidence="3">The sequence shown here is derived from an EMBL/GenBank/DDBJ whole genome shotgun (WGS) entry which is preliminary data.</text>
</comment>
<accession>A0A498I1F3</accession>
<organism evidence="3 4">
    <name type="scientific">Malus domestica</name>
    <name type="common">Apple</name>
    <name type="synonym">Pyrus malus</name>
    <dbReference type="NCBI Taxonomy" id="3750"/>
    <lineage>
        <taxon>Eukaryota</taxon>
        <taxon>Viridiplantae</taxon>
        <taxon>Streptophyta</taxon>
        <taxon>Embryophyta</taxon>
        <taxon>Tracheophyta</taxon>
        <taxon>Spermatophyta</taxon>
        <taxon>Magnoliopsida</taxon>
        <taxon>eudicotyledons</taxon>
        <taxon>Gunneridae</taxon>
        <taxon>Pentapetalae</taxon>
        <taxon>rosids</taxon>
        <taxon>fabids</taxon>
        <taxon>Rosales</taxon>
        <taxon>Rosaceae</taxon>
        <taxon>Amygdaloideae</taxon>
        <taxon>Maleae</taxon>
        <taxon>Malus</taxon>
    </lineage>
</organism>
<feature type="compositionally biased region" description="Basic residues" evidence="1">
    <location>
        <begin position="636"/>
        <end position="645"/>
    </location>
</feature>
<evidence type="ECO:0000259" key="2">
    <source>
        <dbReference type="PROSITE" id="PS50969"/>
    </source>
</evidence>
<dbReference type="InterPro" id="IPR050365">
    <property type="entry name" value="TIM50"/>
</dbReference>
<evidence type="ECO:0000313" key="3">
    <source>
        <dbReference type="EMBL" id="RXH77426.1"/>
    </source>
</evidence>
<name>A0A498I1F3_MALDO</name>
<protein>
    <recommendedName>
        <fullName evidence="2">FCP1 homology domain-containing protein</fullName>
    </recommendedName>
</protein>
<evidence type="ECO:0000313" key="4">
    <source>
        <dbReference type="Proteomes" id="UP000290289"/>
    </source>
</evidence>
<feature type="compositionally biased region" description="Basic residues" evidence="1">
    <location>
        <begin position="293"/>
        <end position="304"/>
    </location>
</feature>